<dbReference type="InterPro" id="IPR029044">
    <property type="entry name" value="Nucleotide-diphossugar_trans"/>
</dbReference>
<keyword evidence="2" id="KW-0328">Glycosyltransferase</keyword>
<feature type="transmembrane region" description="Helical" evidence="1">
    <location>
        <begin position="335"/>
        <end position="354"/>
    </location>
</feature>
<reference evidence="2 3" key="1">
    <citation type="journal article" date="2015" name="Int. J. Syst. Evol. Microbiol.">
        <title>Amycolatopsis rhabdoformis sp. nov., an actinomycete isolated from a tropical forest soil.</title>
        <authorList>
            <person name="Souza W.R."/>
            <person name="Silva R.E."/>
            <person name="Goodfellow M."/>
            <person name="Busarakam K."/>
            <person name="Figueiro F.S."/>
            <person name="Ferreira D."/>
            <person name="Rodrigues-Filho E."/>
            <person name="Moraes L.A.B."/>
            <person name="Zucchi T.D."/>
        </authorList>
    </citation>
    <scope>NUCLEOTIDE SEQUENCE [LARGE SCALE GENOMIC DNA]</scope>
    <source>
        <strain evidence="2 3">NCIMB 14900</strain>
    </source>
</reference>
<evidence type="ECO:0000313" key="2">
    <source>
        <dbReference type="EMBL" id="WSE31822.1"/>
    </source>
</evidence>
<keyword evidence="3" id="KW-1185">Reference proteome</keyword>
<dbReference type="PANTHER" id="PTHR43646">
    <property type="entry name" value="GLYCOSYLTRANSFERASE"/>
    <property type="match status" value="1"/>
</dbReference>
<feature type="transmembrane region" description="Helical" evidence="1">
    <location>
        <begin position="285"/>
        <end position="305"/>
    </location>
</feature>
<dbReference type="EMBL" id="CP142149">
    <property type="protein sequence ID" value="WSE31822.1"/>
    <property type="molecule type" value="Genomic_DNA"/>
</dbReference>
<evidence type="ECO:0000313" key="3">
    <source>
        <dbReference type="Proteomes" id="UP001330812"/>
    </source>
</evidence>
<keyword evidence="2" id="KW-0808">Transferase</keyword>
<proteinExistence type="predicted"/>
<dbReference type="RefSeq" id="WP_326834629.1">
    <property type="nucleotide sequence ID" value="NZ_CP142149.1"/>
</dbReference>
<protein>
    <submittedName>
        <fullName evidence="2">Glycosyltransferase</fullName>
        <ecNumber evidence="2">2.4.-.-</ecNumber>
    </submittedName>
</protein>
<keyword evidence="1" id="KW-1133">Transmembrane helix</keyword>
<dbReference type="PANTHER" id="PTHR43646:SF3">
    <property type="entry name" value="SLR1566 PROTEIN"/>
    <property type="match status" value="1"/>
</dbReference>
<evidence type="ECO:0000256" key="1">
    <source>
        <dbReference type="SAM" id="Phobius"/>
    </source>
</evidence>
<dbReference type="GO" id="GO:0016757">
    <property type="term" value="F:glycosyltransferase activity"/>
    <property type="evidence" value="ECO:0007669"/>
    <property type="project" value="UniProtKB-KW"/>
</dbReference>
<dbReference type="EC" id="2.4.-.-" evidence="2"/>
<dbReference type="Gene3D" id="3.90.550.10">
    <property type="entry name" value="Spore Coat Polysaccharide Biosynthesis Protein SpsA, Chain A"/>
    <property type="match status" value="1"/>
</dbReference>
<organism evidence="2 3">
    <name type="scientific">Amycolatopsis rhabdoformis</name>
    <dbReference type="NCBI Taxonomy" id="1448059"/>
    <lineage>
        <taxon>Bacteria</taxon>
        <taxon>Bacillati</taxon>
        <taxon>Actinomycetota</taxon>
        <taxon>Actinomycetes</taxon>
        <taxon>Pseudonocardiales</taxon>
        <taxon>Pseudonocardiaceae</taxon>
        <taxon>Amycolatopsis</taxon>
    </lineage>
</organism>
<dbReference type="NCBIfam" id="TIGR03469">
    <property type="entry name" value="HpnB"/>
    <property type="match status" value="1"/>
</dbReference>
<keyword evidence="1" id="KW-0472">Membrane</keyword>
<accession>A0ABZ1IC90</accession>
<dbReference type="SUPFAM" id="SSF53448">
    <property type="entry name" value="Nucleotide-diphospho-sugar transferases"/>
    <property type="match status" value="1"/>
</dbReference>
<dbReference type="Proteomes" id="UP001330812">
    <property type="component" value="Chromosome"/>
</dbReference>
<feature type="transmembrane region" description="Helical" evidence="1">
    <location>
        <begin position="311"/>
        <end position="328"/>
    </location>
</feature>
<keyword evidence="1" id="KW-0812">Transmembrane</keyword>
<sequence>MLTVAGWLTLVVWLGLTFGHGWFWLTDQRLPARSPRDATQPAGWPSVAIVVPARDEAAVLPRTLPTLLAQRYPGAARVILVDDDSSDGTGTLARTLGATPGAVPLTVVTPDALPAGWTGKLWAAARGVAEAGAVDFVLLTDADIAHGPASLETLVAVSDGFDLVSQMAVLRTETAWERLIVPAFVYFFAMLYPFRRVNNPRSRVAAAAGGCVLVRRGALERAGGLAAIRGAVIDDVALARAVSSTGGRTWLGFATTVHSVRPYPRLADLWHMVARTAYTQLRHSPLVLAGTVLGLALVFLAPPALTFAGPSWPALAAWLLMAATFVPIARYYRQWPVLGVLLPVTALLYTLMTLDSARRHFLGRGAGWKGRHYSSTEDSA</sequence>
<dbReference type="Pfam" id="PF13641">
    <property type="entry name" value="Glyco_tranf_2_3"/>
    <property type="match status" value="1"/>
</dbReference>
<name>A0ABZ1IC90_9PSEU</name>
<gene>
    <name evidence="2" type="ORF">VSH64_06840</name>
</gene>
<dbReference type="InterPro" id="IPR017832">
    <property type="entry name" value="Glyco_trans_2_hopen-assoc_HpnB"/>
</dbReference>